<evidence type="ECO:0000313" key="2">
    <source>
        <dbReference type="EMBL" id="CAG8521957.1"/>
    </source>
</evidence>
<dbReference type="EMBL" id="CAJVPQ010000946">
    <property type="protein sequence ID" value="CAG8521957.1"/>
    <property type="molecule type" value="Genomic_DNA"/>
</dbReference>
<feature type="domain" description="F-box" evidence="1">
    <location>
        <begin position="4"/>
        <end position="43"/>
    </location>
</feature>
<dbReference type="AlphaFoldDB" id="A0A9N9AAJ9"/>
<evidence type="ECO:0000313" key="3">
    <source>
        <dbReference type="Proteomes" id="UP000789570"/>
    </source>
</evidence>
<dbReference type="OrthoDB" id="2345363at2759"/>
<reference evidence="2" key="1">
    <citation type="submission" date="2021-06" db="EMBL/GenBank/DDBJ databases">
        <authorList>
            <person name="Kallberg Y."/>
            <person name="Tangrot J."/>
            <person name="Rosling A."/>
        </authorList>
    </citation>
    <scope>NUCLEOTIDE SEQUENCE</scope>
    <source>
        <strain evidence="2">UK204</strain>
    </source>
</reference>
<dbReference type="SUPFAM" id="SSF81383">
    <property type="entry name" value="F-box domain"/>
    <property type="match status" value="1"/>
</dbReference>
<organism evidence="2 3">
    <name type="scientific">Funneliformis caledonium</name>
    <dbReference type="NCBI Taxonomy" id="1117310"/>
    <lineage>
        <taxon>Eukaryota</taxon>
        <taxon>Fungi</taxon>
        <taxon>Fungi incertae sedis</taxon>
        <taxon>Mucoromycota</taxon>
        <taxon>Glomeromycotina</taxon>
        <taxon>Glomeromycetes</taxon>
        <taxon>Glomerales</taxon>
        <taxon>Glomeraceae</taxon>
        <taxon>Funneliformis</taxon>
    </lineage>
</organism>
<dbReference type="InterPro" id="IPR001810">
    <property type="entry name" value="F-box_dom"/>
</dbReference>
<keyword evidence="3" id="KW-1185">Reference proteome</keyword>
<dbReference type="Proteomes" id="UP000789570">
    <property type="component" value="Unassembled WGS sequence"/>
</dbReference>
<gene>
    <name evidence="2" type="ORF">FCALED_LOCUS4745</name>
</gene>
<sequence length="516" mass="60155">MKFPPEILQNIFKQVSHFTDLYNCLLVNRYWCTNVLPTLWENPLEKIFWSRNFKIIEIYISCLSPQSKLILQQNGLERVQLLKKGDKDVPLFNYIMYLRGIDFTILYTATANWIFKIIIEQRRQQLERKLVEEDSTIEDISNLSNTQLIIFQELIKMIVKKSSVQRYKLTIPEGLGSYTYLDCLNEIIPERSHLELLKLTTSNYHLFFSKFKNIFCTIDKLIIKCKEDDDNLSDFLNSLPRIHFLKIRLIDQPMPSLTNALRNLLKANDDKLTYLWIKQGGSIPLDVFSGCKNLVNLRITDSHLPDARNTTKSFWSLNTLLPFSNGPAYNHLVEFSLSIDARINLHQLSKIISKTNGSLQYLCLKWEIEQDPEHSQLLFENILKSCPNLIDIFISISPHTIKYLIDFLENLKHLEILEIDSLVKNIDLNDWLPNIGSKVTARLSLLGFYCKFICNLDEFYQFLDNIPSIPLFGDQWFSVGLELYFHDANAWIGRDKIDLLKIYAKIGKIHSNVCGP</sequence>
<evidence type="ECO:0000259" key="1">
    <source>
        <dbReference type="Pfam" id="PF12937"/>
    </source>
</evidence>
<name>A0A9N9AAJ9_9GLOM</name>
<protein>
    <submittedName>
        <fullName evidence="2">6503_t:CDS:1</fullName>
    </submittedName>
</protein>
<accession>A0A9N9AAJ9</accession>
<proteinExistence type="predicted"/>
<dbReference type="InterPro" id="IPR036047">
    <property type="entry name" value="F-box-like_dom_sf"/>
</dbReference>
<dbReference type="Pfam" id="PF12937">
    <property type="entry name" value="F-box-like"/>
    <property type="match status" value="1"/>
</dbReference>
<comment type="caution">
    <text evidence="2">The sequence shown here is derived from an EMBL/GenBank/DDBJ whole genome shotgun (WGS) entry which is preliminary data.</text>
</comment>